<dbReference type="AlphaFoldDB" id="A0A1I7ZJ18"/>
<reference evidence="2" key="1">
    <citation type="submission" date="2016-11" db="UniProtKB">
        <authorList>
            <consortium name="WormBaseParasite"/>
        </authorList>
    </citation>
    <scope>IDENTIFICATION</scope>
</reference>
<keyword evidence="1" id="KW-1185">Reference proteome</keyword>
<dbReference type="WBParaSite" id="L893_g27031.t1">
    <property type="protein sequence ID" value="L893_g27031.t1"/>
    <property type="gene ID" value="L893_g27031"/>
</dbReference>
<sequence length="226" mass="25650">MERQDGRVRKHKPFIYAVGQEHQVNILNLKPRREWTTFTEEVSGNYSAGRLEKEFVIQRSRSLRRSPGRRFLSIRRALDTVCRWCKLVPQLTTVIVVPEHAFFHVAVPAAAVDGRVRLPRFIVAIVTPELSPDYGREDALVALVALLEARHPWCRLVVGICAQRRHEKKGEGDEHKKEAAARADLAAAPAWVTHGLARNGSYARAMGMKDNMECIEENNPRRGVKT</sequence>
<evidence type="ECO:0000313" key="1">
    <source>
        <dbReference type="Proteomes" id="UP000095287"/>
    </source>
</evidence>
<accession>A0A1I7ZJ18</accession>
<name>A0A1I7ZJ18_9BILA</name>
<organism evidence="1 2">
    <name type="scientific">Steinernema glaseri</name>
    <dbReference type="NCBI Taxonomy" id="37863"/>
    <lineage>
        <taxon>Eukaryota</taxon>
        <taxon>Metazoa</taxon>
        <taxon>Ecdysozoa</taxon>
        <taxon>Nematoda</taxon>
        <taxon>Chromadorea</taxon>
        <taxon>Rhabditida</taxon>
        <taxon>Tylenchina</taxon>
        <taxon>Panagrolaimomorpha</taxon>
        <taxon>Strongyloidoidea</taxon>
        <taxon>Steinernematidae</taxon>
        <taxon>Steinernema</taxon>
    </lineage>
</organism>
<evidence type="ECO:0000313" key="2">
    <source>
        <dbReference type="WBParaSite" id="L893_g27031.t1"/>
    </source>
</evidence>
<protein>
    <submittedName>
        <fullName evidence="2">Glyco_transf_7N domain-containing protein</fullName>
    </submittedName>
</protein>
<proteinExistence type="predicted"/>
<dbReference type="Proteomes" id="UP000095287">
    <property type="component" value="Unplaced"/>
</dbReference>